<dbReference type="PANTHER" id="PTHR11452:SF61">
    <property type="entry name" value="ALPHA-GALACTOSIDASE B-RELATED"/>
    <property type="match status" value="1"/>
</dbReference>
<evidence type="ECO:0000256" key="5">
    <source>
        <dbReference type="ARBA" id="ARBA00022801"/>
    </source>
</evidence>
<evidence type="ECO:0000259" key="9">
    <source>
        <dbReference type="Pfam" id="PF17801"/>
    </source>
</evidence>
<dbReference type="InterPro" id="IPR013785">
    <property type="entry name" value="Aldolase_TIM"/>
</dbReference>
<name>A0A0D7ABX7_9AGAR</name>
<evidence type="ECO:0000313" key="11">
    <source>
        <dbReference type="Proteomes" id="UP000054144"/>
    </source>
</evidence>
<evidence type="ECO:0000256" key="1">
    <source>
        <dbReference type="ARBA" id="ARBA00001255"/>
    </source>
</evidence>
<keyword evidence="6 7" id="KW-0326">Glycosidase</keyword>
<keyword evidence="4 8" id="KW-0732">Signal</keyword>
<reference evidence="10 11" key="1">
    <citation type="journal article" date="2015" name="Fungal Genet. Biol.">
        <title>Evolution of novel wood decay mechanisms in Agaricales revealed by the genome sequences of Fistulina hepatica and Cylindrobasidium torrendii.</title>
        <authorList>
            <person name="Floudas D."/>
            <person name="Held B.W."/>
            <person name="Riley R."/>
            <person name="Nagy L.G."/>
            <person name="Koehler G."/>
            <person name="Ransdell A.S."/>
            <person name="Younus H."/>
            <person name="Chow J."/>
            <person name="Chiniquy J."/>
            <person name="Lipzen A."/>
            <person name="Tritt A."/>
            <person name="Sun H."/>
            <person name="Haridas S."/>
            <person name="LaButti K."/>
            <person name="Ohm R.A."/>
            <person name="Kues U."/>
            <person name="Blanchette R.A."/>
            <person name="Grigoriev I.V."/>
            <person name="Minto R.E."/>
            <person name="Hibbett D.S."/>
        </authorList>
    </citation>
    <scope>NUCLEOTIDE SEQUENCE [LARGE SCALE GENOMIC DNA]</scope>
    <source>
        <strain evidence="10 11">ATCC 64428</strain>
    </source>
</reference>
<comment type="catalytic activity">
    <reaction evidence="1 7">
        <text>Hydrolysis of terminal, non-reducing alpha-D-galactose residues in alpha-D-galactosides, including galactose oligosaccharides, galactomannans and galactolipids.</text>
        <dbReference type="EC" id="3.2.1.22"/>
    </reaction>
</comment>
<dbReference type="InterPro" id="IPR041233">
    <property type="entry name" value="Melibiase_C"/>
</dbReference>
<dbReference type="OrthoDB" id="5795902at2759"/>
<evidence type="ECO:0000256" key="4">
    <source>
        <dbReference type="ARBA" id="ARBA00022729"/>
    </source>
</evidence>
<dbReference type="InterPro" id="IPR013780">
    <property type="entry name" value="Glyco_hydro_b"/>
</dbReference>
<dbReference type="Gene3D" id="3.20.20.70">
    <property type="entry name" value="Aldolase class I"/>
    <property type="match status" value="1"/>
</dbReference>
<evidence type="ECO:0000256" key="2">
    <source>
        <dbReference type="ARBA" id="ARBA00009743"/>
    </source>
</evidence>
<dbReference type="AlphaFoldDB" id="A0A0D7ABX7"/>
<dbReference type="EMBL" id="KN881914">
    <property type="protein sequence ID" value="KIY47914.1"/>
    <property type="molecule type" value="Genomic_DNA"/>
</dbReference>
<dbReference type="InterPro" id="IPR017853">
    <property type="entry name" value="GH"/>
</dbReference>
<feature type="chain" id="PRO_5002316092" description="Alpha-galactosidase" evidence="8">
    <location>
        <begin position="25"/>
        <end position="422"/>
    </location>
</feature>
<dbReference type="Proteomes" id="UP000054144">
    <property type="component" value="Unassembled WGS sequence"/>
</dbReference>
<dbReference type="Pfam" id="PF17801">
    <property type="entry name" value="Melibiase_C"/>
    <property type="match status" value="1"/>
</dbReference>
<dbReference type="InterPro" id="IPR002241">
    <property type="entry name" value="Glyco_hydro_27"/>
</dbReference>
<dbReference type="EC" id="3.2.1.22" evidence="3 7"/>
<evidence type="ECO:0000256" key="8">
    <source>
        <dbReference type="SAM" id="SignalP"/>
    </source>
</evidence>
<proteinExistence type="inferred from homology"/>
<dbReference type="GO" id="GO:0004557">
    <property type="term" value="F:alpha-galactosidase activity"/>
    <property type="evidence" value="ECO:0007669"/>
    <property type="project" value="UniProtKB-EC"/>
</dbReference>
<evidence type="ECO:0000256" key="3">
    <source>
        <dbReference type="ARBA" id="ARBA00012755"/>
    </source>
</evidence>
<dbReference type="Gene3D" id="2.60.40.1180">
    <property type="entry name" value="Golgi alpha-mannosidase II"/>
    <property type="match status" value="1"/>
</dbReference>
<evidence type="ECO:0000256" key="6">
    <source>
        <dbReference type="ARBA" id="ARBA00023295"/>
    </source>
</evidence>
<evidence type="ECO:0000256" key="7">
    <source>
        <dbReference type="RuleBase" id="RU361168"/>
    </source>
</evidence>
<protein>
    <recommendedName>
        <fullName evidence="3 7">Alpha-galactosidase</fullName>
        <ecNumber evidence="3 7">3.2.1.22</ecNumber>
    </recommendedName>
    <alternativeName>
        <fullName evidence="7">Melibiase</fullName>
    </alternativeName>
</protein>
<dbReference type="PRINTS" id="PR00740">
    <property type="entry name" value="GLHYDRLASE27"/>
</dbReference>
<dbReference type="Pfam" id="PF16499">
    <property type="entry name" value="Melibiase_2"/>
    <property type="match status" value="1"/>
</dbReference>
<keyword evidence="5 7" id="KW-0378">Hydrolase</keyword>
<feature type="domain" description="Alpha galactosidase C-terminal" evidence="9">
    <location>
        <begin position="320"/>
        <end position="394"/>
    </location>
</feature>
<feature type="signal peptide" evidence="8">
    <location>
        <begin position="1"/>
        <end position="24"/>
    </location>
</feature>
<comment type="similarity">
    <text evidence="2 7">Belongs to the glycosyl hydrolase 27 family.</text>
</comment>
<gene>
    <name evidence="10" type="ORF">FISHEDRAFT_74252</name>
</gene>
<organism evidence="10 11">
    <name type="scientific">Fistulina hepatica ATCC 64428</name>
    <dbReference type="NCBI Taxonomy" id="1128425"/>
    <lineage>
        <taxon>Eukaryota</taxon>
        <taxon>Fungi</taxon>
        <taxon>Dikarya</taxon>
        <taxon>Basidiomycota</taxon>
        <taxon>Agaricomycotina</taxon>
        <taxon>Agaricomycetes</taxon>
        <taxon>Agaricomycetidae</taxon>
        <taxon>Agaricales</taxon>
        <taxon>Fistulinaceae</taxon>
        <taxon>Fistulina</taxon>
    </lineage>
</organism>
<dbReference type="SUPFAM" id="SSF51011">
    <property type="entry name" value="Glycosyl hydrolase domain"/>
    <property type="match status" value="1"/>
</dbReference>
<dbReference type="CDD" id="cd14792">
    <property type="entry name" value="GH27"/>
    <property type="match status" value="1"/>
</dbReference>
<dbReference type="SUPFAM" id="SSF51445">
    <property type="entry name" value="(Trans)glycosidases"/>
    <property type="match status" value="1"/>
</dbReference>
<dbReference type="GO" id="GO:0005975">
    <property type="term" value="P:carbohydrate metabolic process"/>
    <property type="evidence" value="ECO:0007669"/>
    <property type="project" value="InterPro"/>
</dbReference>
<evidence type="ECO:0000313" key="10">
    <source>
        <dbReference type="EMBL" id="KIY47914.1"/>
    </source>
</evidence>
<dbReference type="PANTHER" id="PTHR11452">
    <property type="entry name" value="ALPHA-GALACTOSIDASE/ALPHA-N-ACETYLGALACTOSAMINIDASE"/>
    <property type="match status" value="1"/>
</dbReference>
<keyword evidence="11" id="KW-1185">Reference proteome</keyword>
<sequence length="422" mass="47880">MELFLRVIALKWIIISWDVFRSWGIIRGMHIMWCDINETVVLENARLMVSLGLADVGYKYMNIDDCYSEKERNEEGDIVAHHGRFPSGMRAVTDEIHSLGLKAGIYSCAGWYTCQMYPGSFNNEERDAKLFQEDWGFDLLKYDNCAVPYDEILRDSMVGRFSRMSNALSALANSTGKPSMLYSLCQWGRAQPWLWARRISQTWRTTDDINDSWASVTSIINQNSFISWATDFYGHNDMDILEVGNGGLTYDEAKTHFTAWALMKSPLLIGTDLSRITDETLSILKNEELIAIHQDPVIGTGITPFRWLVNPDWTYDDAHPAALWSGESENGTVFMLLNSLDTAVNMTFTLNESPWVRTGRMYSVRDLWTHTDNGTVYRNMTVNVNSHGVVALLLKDVGDEPEGTLPPCATPEWCTDKNGTIL</sequence>
<accession>A0A0D7ABX7</accession>
<keyword evidence="7" id="KW-1015">Disulfide bond</keyword>